<feature type="transmembrane region" description="Helical" evidence="6">
    <location>
        <begin position="462"/>
        <end position="481"/>
    </location>
</feature>
<reference evidence="7 8" key="1">
    <citation type="journal article" date="2019" name="Nat. Microbiol.">
        <title>Mediterranean grassland soil C-N compound turnover is dependent on rainfall and depth, and is mediated by genomically divergent microorganisms.</title>
        <authorList>
            <person name="Diamond S."/>
            <person name="Andeer P.F."/>
            <person name="Li Z."/>
            <person name="Crits-Christoph A."/>
            <person name="Burstein D."/>
            <person name="Anantharaman K."/>
            <person name="Lane K.R."/>
            <person name="Thomas B.C."/>
            <person name="Pan C."/>
            <person name="Northen T.R."/>
            <person name="Banfield J.F."/>
        </authorList>
    </citation>
    <scope>NUCLEOTIDE SEQUENCE [LARGE SCALE GENOMIC DNA]</scope>
    <source>
        <strain evidence="7">WS_4</strain>
    </source>
</reference>
<keyword evidence="5 6" id="KW-0472">Membrane</keyword>
<evidence type="ECO:0000256" key="6">
    <source>
        <dbReference type="SAM" id="Phobius"/>
    </source>
</evidence>
<feature type="transmembrane region" description="Helical" evidence="6">
    <location>
        <begin position="251"/>
        <end position="270"/>
    </location>
</feature>
<evidence type="ECO:0000256" key="4">
    <source>
        <dbReference type="ARBA" id="ARBA00022989"/>
    </source>
</evidence>
<feature type="transmembrane region" description="Helical" evidence="6">
    <location>
        <begin position="218"/>
        <end position="239"/>
    </location>
</feature>
<organism evidence="7 8">
    <name type="scientific">Eiseniibacteriota bacterium</name>
    <dbReference type="NCBI Taxonomy" id="2212470"/>
    <lineage>
        <taxon>Bacteria</taxon>
        <taxon>Candidatus Eiseniibacteriota</taxon>
    </lineage>
</organism>
<keyword evidence="2" id="KW-1003">Cell membrane</keyword>
<evidence type="ECO:0000256" key="2">
    <source>
        <dbReference type="ARBA" id="ARBA00022475"/>
    </source>
</evidence>
<protein>
    <submittedName>
        <fullName evidence="7">Flippase</fullName>
    </submittedName>
</protein>
<dbReference type="Pfam" id="PF01943">
    <property type="entry name" value="Polysacc_synt"/>
    <property type="match status" value="1"/>
</dbReference>
<feature type="transmembrane region" description="Helical" evidence="6">
    <location>
        <begin position="487"/>
        <end position="505"/>
    </location>
</feature>
<keyword evidence="4 6" id="KW-1133">Transmembrane helix</keyword>
<evidence type="ECO:0000256" key="3">
    <source>
        <dbReference type="ARBA" id="ARBA00022692"/>
    </source>
</evidence>
<name>A0A538SXG6_UNCEI</name>
<feature type="transmembrane region" description="Helical" evidence="6">
    <location>
        <begin position="544"/>
        <end position="565"/>
    </location>
</feature>
<dbReference type="EMBL" id="VBOU01000006">
    <property type="protein sequence ID" value="TMQ56086.1"/>
    <property type="molecule type" value="Genomic_DNA"/>
</dbReference>
<dbReference type="InterPro" id="IPR002797">
    <property type="entry name" value="Polysacc_synth"/>
</dbReference>
<feature type="transmembrane region" description="Helical" evidence="6">
    <location>
        <begin position="398"/>
        <end position="418"/>
    </location>
</feature>
<evidence type="ECO:0000256" key="1">
    <source>
        <dbReference type="ARBA" id="ARBA00004651"/>
    </source>
</evidence>
<sequence length="595" mass="63794">MVERPRSQCAGLGPRRAARGGHLWSLGCFLDQFQHDRDPAFPTRLVISRPGVRAWEGGRGRASDAAGRACGRDFCVGRPASSRVGMSAYGHKESAGPEGEPARGEHPTATVIGRSISFRMGSQILSSLINVAGMVVLGNYLAADGYGQYAFYYALVPLIASLSDLGVGVIITKEIARTPELGPRYLGDALLIKGAVAMAMLLVVTVTVPLVLDGPHALLVWLVTVTALIDLTQDVGIWVFRAHDRQDLEALLLLLSQIAWVGGILLCVALKGHLTFALASATIAFLLRFAVGSLLVRRILYRPVYSPDWDRLKRLVAEGLPFGLAIFAVVVYGRAGVLLLKGLASNADVAYFNIGYMLSQPLGFISSAFSVSVFPSLARSARLGPESVQPVLRSAVKFQFLAALPLSVGLFLLSRRVVRLLLHGGSFQQAGGALMVLSLALTFIFLNLMSRYVLAALDQQRAYLRAIVAGLLVNVALGVALIHRFGYLGACVGLLGGEIAVLIMCQRTIGRHLPVAILFREAARPLAAALGMGGVVFLMRDANLALVTVVGGGVYISLLILLKVLSDEEFRVMRGVYVSFRLPGSGWLTRTSNRP</sequence>
<evidence type="ECO:0000256" key="5">
    <source>
        <dbReference type="ARBA" id="ARBA00023136"/>
    </source>
</evidence>
<dbReference type="InterPro" id="IPR050833">
    <property type="entry name" value="Poly_Biosynth_Transport"/>
</dbReference>
<feature type="transmembrane region" description="Helical" evidence="6">
    <location>
        <begin position="276"/>
        <end position="295"/>
    </location>
</feature>
<feature type="transmembrane region" description="Helical" evidence="6">
    <location>
        <begin position="315"/>
        <end position="334"/>
    </location>
</feature>
<dbReference type="PANTHER" id="PTHR30250:SF31">
    <property type="entry name" value="INNER MEMBRANE PROTEIN YGHQ"/>
    <property type="match status" value="1"/>
</dbReference>
<gene>
    <name evidence="7" type="ORF">E6K74_01100</name>
</gene>
<feature type="transmembrane region" description="Helical" evidence="6">
    <location>
        <begin position="124"/>
        <end position="143"/>
    </location>
</feature>
<dbReference type="PANTHER" id="PTHR30250">
    <property type="entry name" value="PST FAMILY PREDICTED COLANIC ACID TRANSPORTER"/>
    <property type="match status" value="1"/>
</dbReference>
<comment type="subcellular location">
    <subcellularLocation>
        <location evidence="1">Cell membrane</location>
        <topology evidence="1">Multi-pass membrane protein</topology>
    </subcellularLocation>
</comment>
<proteinExistence type="predicted"/>
<evidence type="ECO:0000313" key="7">
    <source>
        <dbReference type="EMBL" id="TMQ56086.1"/>
    </source>
</evidence>
<feature type="transmembrane region" description="Helical" evidence="6">
    <location>
        <begin position="517"/>
        <end position="538"/>
    </location>
</feature>
<feature type="transmembrane region" description="Helical" evidence="6">
    <location>
        <begin position="149"/>
        <end position="170"/>
    </location>
</feature>
<dbReference type="Proteomes" id="UP000319829">
    <property type="component" value="Unassembled WGS sequence"/>
</dbReference>
<accession>A0A538SXG6</accession>
<comment type="caution">
    <text evidence="7">The sequence shown here is derived from an EMBL/GenBank/DDBJ whole genome shotgun (WGS) entry which is preliminary data.</text>
</comment>
<dbReference type="AlphaFoldDB" id="A0A538SXG6"/>
<dbReference type="GO" id="GO:0005886">
    <property type="term" value="C:plasma membrane"/>
    <property type="evidence" value="ECO:0007669"/>
    <property type="project" value="UniProtKB-SubCell"/>
</dbReference>
<keyword evidence="3 6" id="KW-0812">Transmembrane</keyword>
<feature type="transmembrane region" description="Helical" evidence="6">
    <location>
        <begin position="430"/>
        <end position="450"/>
    </location>
</feature>
<evidence type="ECO:0000313" key="8">
    <source>
        <dbReference type="Proteomes" id="UP000319829"/>
    </source>
</evidence>
<dbReference type="CDD" id="cd13128">
    <property type="entry name" value="MATE_Wzx_like"/>
    <property type="match status" value="1"/>
</dbReference>
<feature type="transmembrane region" description="Helical" evidence="6">
    <location>
        <begin position="190"/>
        <end position="212"/>
    </location>
</feature>
<feature type="transmembrane region" description="Helical" evidence="6">
    <location>
        <begin position="354"/>
        <end position="377"/>
    </location>
</feature>